<dbReference type="InterPro" id="IPR000682">
    <property type="entry name" value="PCMT"/>
</dbReference>
<evidence type="ECO:0000256" key="10">
    <source>
        <dbReference type="ARBA" id="ARBA00031323"/>
    </source>
</evidence>
<sequence length="352" mass="38089">MPRWWTSLVPAPGPYGSAIWEVRIGAADRDSWRDTAYTDRSFVTRVSGVHADDADPGNRAIGAPTSSATLPSLLVSMFQHARIIDGMHVLDVGTGSGYGTAVLAARLGGDRVTSIDVDPYLVAPAEERLDRAGYRPIVRTLDATGPLDGEWDRIIATVSVRPIPTSWLAALRPGGRLVTSIAGAGLLLTADRTPDGGAEGRIEWDRAGFMTTRTGLDYPPELVDRIEVARTAEGEHVAAGRFPVVNVMEAWDLWSMLGVTAPGIDHDYREGCDTRTAIMAHPDGSWTRAVEAPDGQVTVHQGGPRRLWDLLDAIRTRWLREGHLPVNGAHAMVAPDGAITRRRGRWSTTIAD</sequence>
<gene>
    <name evidence="12" type="ORF">GCM10010411_89110</name>
</gene>
<evidence type="ECO:0000256" key="2">
    <source>
        <dbReference type="ARBA" id="ARBA00005369"/>
    </source>
</evidence>
<dbReference type="Proteomes" id="UP001501509">
    <property type="component" value="Unassembled WGS sequence"/>
</dbReference>
<evidence type="ECO:0000256" key="6">
    <source>
        <dbReference type="ARBA" id="ARBA00022603"/>
    </source>
</evidence>
<evidence type="ECO:0000313" key="12">
    <source>
        <dbReference type="EMBL" id="GAA2636131.1"/>
    </source>
</evidence>
<dbReference type="PANTHER" id="PTHR11579:SF0">
    <property type="entry name" value="PROTEIN-L-ISOASPARTATE(D-ASPARTATE) O-METHYLTRANSFERASE"/>
    <property type="match status" value="1"/>
</dbReference>
<reference evidence="13" key="1">
    <citation type="journal article" date="2019" name="Int. J. Syst. Evol. Microbiol.">
        <title>The Global Catalogue of Microorganisms (GCM) 10K type strain sequencing project: providing services to taxonomists for standard genome sequencing and annotation.</title>
        <authorList>
            <consortium name="The Broad Institute Genomics Platform"/>
            <consortium name="The Broad Institute Genome Sequencing Center for Infectious Disease"/>
            <person name="Wu L."/>
            <person name="Ma J."/>
        </authorList>
    </citation>
    <scope>NUCLEOTIDE SEQUENCE [LARGE SCALE GENOMIC DNA]</scope>
    <source>
        <strain evidence="13">JCM 6833</strain>
    </source>
</reference>
<dbReference type="Pfam" id="PF01135">
    <property type="entry name" value="PCMT"/>
    <property type="match status" value="1"/>
</dbReference>
<keyword evidence="6" id="KW-0489">Methyltransferase</keyword>
<comment type="subcellular location">
    <subcellularLocation>
        <location evidence="1">Cytoplasm</location>
    </subcellularLocation>
</comment>
<dbReference type="Gene3D" id="3.40.50.150">
    <property type="entry name" value="Vaccinia Virus protein VP39"/>
    <property type="match status" value="1"/>
</dbReference>
<proteinExistence type="inferred from homology"/>
<protein>
    <recommendedName>
        <fullName evidence="4">Protein-L-isoaspartate O-methyltransferase</fullName>
        <ecNumber evidence="3">2.1.1.77</ecNumber>
    </recommendedName>
    <alternativeName>
        <fullName evidence="11">L-isoaspartyl protein carboxyl methyltransferase</fullName>
    </alternativeName>
    <alternativeName>
        <fullName evidence="9">Protein L-isoaspartyl methyltransferase</fullName>
    </alternativeName>
    <alternativeName>
        <fullName evidence="10">Protein-beta-aspartate methyltransferase</fullName>
    </alternativeName>
</protein>
<evidence type="ECO:0000256" key="3">
    <source>
        <dbReference type="ARBA" id="ARBA00011890"/>
    </source>
</evidence>
<dbReference type="PANTHER" id="PTHR11579">
    <property type="entry name" value="PROTEIN-L-ISOASPARTATE O-METHYLTRANSFERASE"/>
    <property type="match status" value="1"/>
</dbReference>
<keyword evidence="7" id="KW-0808">Transferase</keyword>
<keyword evidence="13" id="KW-1185">Reference proteome</keyword>
<evidence type="ECO:0000256" key="1">
    <source>
        <dbReference type="ARBA" id="ARBA00004496"/>
    </source>
</evidence>
<evidence type="ECO:0000256" key="11">
    <source>
        <dbReference type="ARBA" id="ARBA00031350"/>
    </source>
</evidence>
<dbReference type="InterPro" id="IPR029063">
    <property type="entry name" value="SAM-dependent_MTases_sf"/>
</dbReference>
<evidence type="ECO:0000256" key="5">
    <source>
        <dbReference type="ARBA" id="ARBA00022490"/>
    </source>
</evidence>
<keyword evidence="5" id="KW-0963">Cytoplasm</keyword>
<evidence type="ECO:0000256" key="8">
    <source>
        <dbReference type="ARBA" id="ARBA00022691"/>
    </source>
</evidence>
<dbReference type="CDD" id="cd02440">
    <property type="entry name" value="AdoMet_MTases"/>
    <property type="match status" value="1"/>
</dbReference>
<evidence type="ECO:0000313" key="13">
    <source>
        <dbReference type="Proteomes" id="UP001501509"/>
    </source>
</evidence>
<evidence type="ECO:0000256" key="7">
    <source>
        <dbReference type="ARBA" id="ARBA00022679"/>
    </source>
</evidence>
<accession>A0ABP6D554</accession>
<evidence type="ECO:0000256" key="4">
    <source>
        <dbReference type="ARBA" id="ARBA00013346"/>
    </source>
</evidence>
<name>A0ABP6D554_9ACTN</name>
<keyword evidence="8" id="KW-0949">S-adenosyl-L-methionine</keyword>
<comment type="caution">
    <text evidence="12">The sequence shown here is derived from an EMBL/GenBank/DDBJ whole genome shotgun (WGS) entry which is preliminary data.</text>
</comment>
<dbReference type="EMBL" id="BAAATD010000020">
    <property type="protein sequence ID" value="GAA2636131.1"/>
    <property type="molecule type" value="Genomic_DNA"/>
</dbReference>
<evidence type="ECO:0000256" key="9">
    <source>
        <dbReference type="ARBA" id="ARBA00030757"/>
    </source>
</evidence>
<comment type="similarity">
    <text evidence="2">Belongs to the methyltransferase superfamily. L-isoaspartyl/D-aspartyl protein methyltransferase family.</text>
</comment>
<dbReference type="EC" id="2.1.1.77" evidence="3"/>
<organism evidence="12 13">
    <name type="scientific">Actinomadura fulvescens</name>
    <dbReference type="NCBI Taxonomy" id="46160"/>
    <lineage>
        <taxon>Bacteria</taxon>
        <taxon>Bacillati</taxon>
        <taxon>Actinomycetota</taxon>
        <taxon>Actinomycetes</taxon>
        <taxon>Streptosporangiales</taxon>
        <taxon>Thermomonosporaceae</taxon>
        <taxon>Actinomadura</taxon>
    </lineage>
</organism>
<dbReference type="SUPFAM" id="SSF53335">
    <property type="entry name" value="S-adenosyl-L-methionine-dependent methyltransferases"/>
    <property type="match status" value="1"/>
</dbReference>